<dbReference type="PRINTS" id="PR00380">
    <property type="entry name" value="KINESINHEAVY"/>
</dbReference>
<feature type="compositionally biased region" description="Low complexity" evidence="6">
    <location>
        <begin position="390"/>
        <end position="404"/>
    </location>
</feature>
<dbReference type="GO" id="GO:0003777">
    <property type="term" value="F:microtubule motor activity"/>
    <property type="evidence" value="ECO:0007669"/>
    <property type="project" value="InterPro"/>
</dbReference>
<dbReference type="Proteomes" id="UP000440578">
    <property type="component" value="Unassembled WGS sequence"/>
</dbReference>
<gene>
    <name evidence="8" type="ORF">FJT64_015582</name>
</gene>
<comment type="caution">
    <text evidence="8">The sequence shown here is derived from an EMBL/GenBank/DDBJ whole genome shotgun (WGS) entry which is preliminary data.</text>
</comment>
<dbReference type="PROSITE" id="PS50067">
    <property type="entry name" value="KINESIN_MOTOR_2"/>
    <property type="match status" value="1"/>
</dbReference>
<dbReference type="AlphaFoldDB" id="A0A6A4X3W0"/>
<keyword evidence="3 5" id="KW-0067">ATP-binding</keyword>
<protein>
    <submittedName>
        <fullName evidence="8">Kinesin-like protein</fullName>
    </submittedName>
</protein>
<dbReference type="GO" id="GO:0005524">
    <property type="term" value="F:ATP binding"/>
    <property type="evidence" value="ECO:0007669"/>
    <property type="project" value="UniProtKB-UniRule"/>
</dbReference>
<dbReference type="InterPro" id="IPR036961">
    <property type="entry name" value="Kinesin_motor_dom_sf"/>
</dbReference>
<dbReference type="GO" id="GO:0015630">
    <property type="term" value="C:microtubule cytoskeleton"/>
    <property type="evidence" value="ECO:0007669"/>
    <property type="project" value="UniProtKB-ARBA"/>
</dbReference>
<dbReference type="PANTHER" id="PTHR21608">
    <property type="entry name" value="KINESIN-LIKE PROTEIN CG14535"/>
    <property type="match status" value="1"/>
</dbReference>
<dbReference type="Gene3D" id="3.40.850.10">
    <property type="entry name" value="Kinesin motor domain"/>
    <property type="match status" value="1"/>
</dbReference>
<keyword evidence="2 5" id="KW-0547">Nucleotide-binding</keyword>
<name>A0A6A4X3W0_AMPAM</name>
<evidence type="ECO:0000256" key="4">
    <source>
        <dbReference type="ARBA" id="ARBA00023212"/>
    </source>
</evidence>
<organism evidence="8 9">
    <name type="scientific">Amphibalanus amphitrite</name>
    <name type="common">Striped barnacle</name>
    <name type="synonym">Balanus amphitrite</name>
    <dbReference type="NCBI Taxonomy" id="1232801"/>
    <lineage>
        <taxon>Eukaryota</taxon>
        <taxon>Metazoa</taxon>
        <taxon>Ecdysozoa</taxon>
        <taxon>Arthropoda</taxon>
        <taxon>Crustacea</taxon>
        <taxon>Multicrustacea</taxon>
        <taxon>Cirripedia</taxon>
        <taxon>Thoracica</taxon>
        <taxon>Thoracicalcarea</taxon>
        <taxon>Balanomorpha</taxon>
        <taxon>Balanoidea</taxon>
        <taxon>Balanidae</taxon>
        <taxon>Amphibalaninae</taxon>
        <taxon>Amphibalanus</taxon>
    </lineage>
</organism>
<keyword evidence="4" id="KW-0963">Cytoplasm</keyword>
<dbReference type="OrthoDB" id="6361791at2759"/>
<feature type="binding site" evidence="5">
    <location>
        <begin position="117"/>
        <end position="124"/>
    </location>
    <ligand>
        <name>ATP</name>
        <dbReference type="ChEBI" id="CHEBI:30616"/>
    </ligand>
</feature>
<proteinExistence type="inferred from homology"/>
<reference evidence="8 9" key="1">
    <citation type="submission" date="2019-07" db="EMBL/GenBank/DDBJ databases">
        <title>Draft genome assembly of a fouling barnacle, Amphibalanus amphitrite (Darwin, 1854): The first reference genome for Thecostraca.</title>
        <authorList>
            <person name="Kim W."/>
        </authorList>
    </citation>
    <scope>NUCLEOTIDE SEQUENCE [LARGE SCALE GENOMIC DNA]</scope>
    <source>
        <strain evidence="8">SNU_AA5</strain>
        <tissue evidence="8">Soma without cirri and trophi</tissue>
    </source>
</reference>
<evidence type="ECO:0000256" key="1">
    <source>
        <dbReference type="ARBA" id="ARBA00004245"/>
    </source>
</evidence>
<evidence type="ECO:0000259" key="7">
    <source>
        <dbReference type="PROSITE" id="PS50067"/>
    </source>
</evidence>
<feature type="region of interest" description="Disordered" evidence="6">
    <location>
        <begin position="624"/>
        <end position="650"/>
    </location>
</feature>
<evidence type="ECO:0000256" key="6">
    <source>
        <dbReference type="SAM" id="MobiDB-lite"/>
    </source>
</evidence>
<feature type="region of interest" description="Disordered" evidence="6">
    <location>
        <begin position="1"/>
        <end position="43"/>
    </location>
</feature>
<feature type="compositionally biased region" description="Basic and acidic residues" evidence="6">
    <location>
        <begin position="374"/>
        <end position="389"/>
    </location>
</feature>
<keyword evidence="4" id="KW-0206">Cytoskeleton</keyword>
<feature type="domain" description="Kinesin motor" evidence="7">
    <location>
        <begin position="46"/>
        <end position="356"/>
    </location>
</feature>
<dbReference type="SUPFAM" id="SSF52540">
    <property type="entry name" value="P-loop containing nucleoside triphosphate hydrolases"/>
    <property type="match status" value="1"/>
</dbReference>
<dbReference type="Pfam" id="PF00225">
    <property type="entry name" value="Kinesin"/>
    <property type="match status" value="1"/>
</dbReference>
<feature type="compositionally biased region" description="Low complexity" evidence="6">
    <location>
        <begin position="454"/>
        <end position="484"/>
    </location>
</feature>
<keyword evidence="9" id="KW-1185">Reference proteome</keyword>
<dbReference type="SMART" id="SM00129">
    <property type="entry name" value="KISc"/>
    <property type="match status" value="1"/>
</dbReference>
<dbReference type="EMBL" id="VIIS01000065">
    <property type="protein sequence ID" value="KAF0313905.1"/>
    <property type="molecule type" value="Genomic_DNA"/>
</dbReference>
<evidence type="ECO:0000256" key="2">
    <source>
        <dbReference type="ARBA" id="ARBA00022741"/>
    </source>
</evidence>
<dbReference type="PANTHER" id="PTHR21608:SF7">
    <property type="entry name" value="KINESIN-LIKE PROTEIN CG14535"/>
    <property type="match status" value="1"/>
</dbReference>
<dbReference type="InterPro" id="IPR001752">
    <property type="entry name" value="Kinesin_motor_dom"/>
</dbReference>
<comment type="subcellular location">
    <subcellularLocation>
        <location evidence="1">Cytoplasm</location>
        <location evidence="1">Cytoskeleton</location>
    </subcellularLocation>
</comment>
<sequence length="650" mass="69672">MSSVKSYLCGRRRCGSPPRTRSGVTETHEEEPTTGFSAVLRREPPPLPAALQRRLGTPQESTGLGKVRVLLRVRKSQPSSHFSVDPRKKQSEVCTSALVDVVHAVINGNDGCVLCLGQSKTGKTATMLGGSGSGDQLGVIPTAISWLYRGIGEQKQKSGARFSVRVSAVQIAGAAENLRDLLKDHAKDADQSPGVYLREDPVLGSQLQNQSEIRAETAEKAALFLDTAAAARAAGEDGGRSSHLLYTLHVFQYSVKSDKSSGVTGGRSRLHLFDLGSFEKTKVSGLTLSAVGNVIVSIFNAHKHLPCRDSKLVHLFREAMGSLTCQTTIVAHVSTDAALYAETLTTVQLASRIHRMRRRRIKPHGSSGSGGSAEENRPGRLRSSGEESSGRSSSDVDPSSSEQSADTVIYMGPGADECTDGEHPPVYIPSLTSDNRAAMGKALKGSSAEGTKCRSPARTTHSASSTPTHRPPAAAAAAPFSPQHRAAEKLTGAVSKSPQIKRKGHDPRHAGGAAGEKATPSSGGQEQWVDGPRFSRSRIAEAHKIKTRQETWIDGPSGEVPPASRCHALAPERQPGRRWVAIPKTARQGGRPVPAAQGYGFMDDHKKSMITRWVEHQIEAVTTKKRTKSEEAAHRAAGQYREMTQFKTQD</sequence>
<keyword evidence="5" id="KW-0505">Motor protein</keyword>
<accession>A0A6A4X3W0</accession>
<evidence type="ECO:0000256" key="5">
    <source>
        <dbReference type="PROSITE-ProRule" id="PRU00283"/>
    </source>
</evidence>
<feature type="region of interest" description="Disordered" evidence="6">
    <location>
        <begin position="355"/>
        <end position="532"/>
    </location>
</feature>
<dbReference type="InterPro" id="IPR027640">
    <property type="entry name" value="Kinesin-like_fam"/>
</dbReference>
<evidence type="ECO:0000313" key="8">
    <source>
        <dbReference type="EMBL" id="KAF0313905.1"/>
    </source>
</evidence>
<evidence type="ECO:0000313" key="9">
    <source>
        <dbReference type="Proteomes" id="UP000440578"/>
    </source>
</evidence>
<evidence type="ECO:0000256" key="3">
    <source>
        <dbReference type="ARBA" id="ARBA00022840"/>
    </source>
</evidence>
<comment type="similarity">
    <text evidence="5">Belongs to the TRAFAC class myosin-kinesin ATPase superfamily. Kinesin family.</text>
</comment>
<dbReference type="GO" id="GO:0007018">
    <property type="term" value="P:microtubule-based movement"/>
    <property type="evidence" value="ECO:0007669"/>
    <property type="project" value="InterPro"/>
</dbReference>
<dbReference type="InterPro" id="IPR027417">
    <property type="entry name" value="P-loop_NTPase"/>
</dbReference>
<dbReference type="GO" id="GO:0008017">
    <property type="term" value="F:microtubule binding"/>
    <property type="evidence" value="ECO:0007669"/>
    <property type="project" value="InterPro"/>
</dbReference>